<dbReference type="AlphaFoldDB" id="A0A380TFB6"/>
<dbReference type="Pfam" id="PF00685">
    <property type="entry name" value="Sulfotransfer_1"/>
    <property type="match status" value="1"/>
</dbReference>
<evidence type="ECO:0000256" key="1">
    <source>
        <dbReference type="ARBA" id="ARBA00005771"/>
    </source>
</evidence>
<keyword evidence="2 4" id="KW-0808">Transferase</keyword>
<dbReference type="GO" id="GO:0008146">
    <property type="term" value="F:sulfotransferase activity"/>
    <property type="evidence" value="ECO:0007669"/>
    <property type="project" value="InterPro"/>
</dbReference>
<dbReference type="InterPro" id="IPR000863">
    <property type="entry name" value="Sulfotransferase_dom"/>
</dbReference>
<reference evidence="4" key="1">
    <citation type="submission" date="2018-07" db="EMBL/GenBank/DDBJ databases">
        <authorList>
            <person name="Quirk P.G."/>
            <person name="Krulwich T.A."/>
        </authorList>
    </citation>
    <scope>NUCLEOTIDE SEQUENCE</scope>
</reference>
<dbReference type="InterPro" id="IPR027417">
    <property type="entry name" value="P-loop_NTPase"/>
</dbReference>
<dbReference type="EMBL" id="UIDG01000195">
    <property type="protein sequence ID" value="SUS06369.1"/>
    <property type="molecule type" value="Genomic_DNA"/>
</dbReference>
<accession>A0A380TFB6</accession>
<dbReference type="PANTHER" id="PTHR11783">
    <property type="entry name" value="SULFOTRANSFERASE SULT"/>
    <property type="match status" value="1"/>
</dbReference>
<evidence type="ECO:0000256" key="2">
    <source>
        <dbReference type="ARBA" id="ARBA00022679"/>
    </source>
</evidence>
<dbReference type="SUPFAM" id="SSF52540">
    <property type="entry name" value="P-loop containing nucleoside triphosphate hydrolases"/>
    <property type="match status" value="1"/>
</dbReference>
<evidence type="ECO:0000313" key="4">
    <source>
        <dbReference type="EMBL" id="SUS06369.1"/>
    </source>
</evidence>
<organism evidence="4">
    <name type="scientific">metagenome</name>
    <dbReference type="NCBI Taxonomy" id="256318"/>
    <lineage>
        <taxon>unclassified sequences</taxon>
        <taxon>metagenomes</taxon>
    </lineage>
</organism>
<proteinExistence type="inferred from homology"/>
<protein>
    <submittedName>
        <fullName evidence="4">Sulfotransferase domain protein</fullName>
    </submittedName>
</protein>
<comment type="similarity">
    <text evidence="1">Belongs to the sulfotransferase 1 family.</text>
</comment>
<evidence type="ECO:0000259" key="3">
    <source>
        <dbReference type="Pfam" id="PF00685"/>
    </source>
</evidence>
<sequence length="290" mass="32331">MGQIIWLASYPKSGNTWLRAFLANYRAGGSEPVEINRLPELSFSDSRVRYFDQVAGRPTAGLPFAEIHRLRPAVHRLFAQARDGTVLVKTHCALSRIDDIPTITPELTAAALYVARTPLDVAVSFAHHFGLSMASAVQAISFPQLKSAPQGDTVAQPFSDWSSHVLSWLDAPGLKLHWLRYEDLHRAPARVFKGVIAFLGWPFEAERLRNAIRQSDFRTLAAQEAKAGFVEASRKAERFFRRGQIGSWRSELTADQVAFLTDRHRGVMTRLGYLGPDGKPAVREPERANG</sequence>
<gene>
    <name evidence="4" type="ORF">DF3PB_2740005</name>
</gene>
<feature type="domain" description="Sulfotransferase" evidence="3">
    <location>
        <begin position="5"/>
        <end position="270"/>
    </location>
</feature>
<name>A0A380TFB6_9ZZZZ</name>
<dbReference type="Gene3D" id="3.40.50.300">
    <property type="entry name" value="P-loop containing nucleotide triphosphate hydrolases"/>
    <property type="match status" value="1"/>
</dbReference>